<evidence type="ECO:0000259" key="6">
    <source>
        <dbReference type="PROSITE" id="PS51198"/>
    </source>
</evidence>
<dbReference type="GO" id="GO:0016787">
    <property type="term" value="F:hydrolase activity"/>
    <property type="evidence" value="ECO:0007669"/>
    <property type="project" value="UniProtKB-UniRule"/>
</dbReference>
<evidence type="ECO:0000256" key="3">
    <source>
        <dbReference type="ARBA" id="ARBA00022806"/>
    </source>
</evidence>
<keyword evidence="2 5" id="KW-0378">Hydrolase</keyword>
<evidence type="ECO:0000256" key="1">
    <source>
        <dbReference type="ARBA" id="ARBA00022741"/>
    </source>
</evidence>
<feature type="domain" description="UvrD-like helicase ATP-binding" evidence="6">
    <location>
        <begin position="1"/>
        <end position="344"/>
    </location>
</feature>
<dbReference type="GO" id="GO:0000725">
    <property type="term" value="P:recombinational repair"/>
    <property type="evidence" value="ECO:0007669"/>
    <property type="project" value="TreeGrafter"/>
</dbReference>
<dbReference type="Pfam" id="PF00580">
    <property type="entry name" value="UvrD-helicase"/>
    <property type="match status" value="1"/>
</dbReference>
<keyword evidence="3 5" id="KW-0347">Helicase</keyword>
<dbReference type="AlphaFoldDB" id="A0A2P6AQH8"/>
<reference evidence="8" key="1">
    <citation type="submission" date="2018-02" db="EMBL/GenBank/DDBJ databases">
        <title>Genome sequencing of Solimonas sp. HR-BB.</title>
        <authorList>
            <person name="Lee Y."/>
            <person name="Jeon C.O."/>
        </authorList>
    </citation>
    <scope>NUCLEOTIDE SEQUENCE [LARGE SCALE GENOMIC DNA]</scope>
    <source>
        <strain evidence="8">HR-E</strain>
    </source>
</reference>
<dbReference type="InterPro" id="IPR027417">
    <property type="entry name" value="P-loop_NTPase"/>
</dbReference>
<sequence>MAASQVLSPLDLPLHGLRLIEASAGTGKTYTIAMLYVRLVLGHDRTAPGLAGTSYLPPDILVLTFTEAAAGELRDRIRQRLCEAAGAFRLATGEGGADPQPAGDALLRALVADYPRERHEQCAFLLEQAAQWLDEAAIGTIHGWCLRVLQQHAFDSGSLFAQTLVQDLAPLREQAVRDVWRRWFYPLPVEQAGEIAELLKGPDQLAATLAPLLGADEAQLCHDGMLPPRPWCEAWRGLAQAMKRRDELRAALWAGWREAGSDVLALLRAAIAGKALKNNLYKPAWPDRLAADMAAWLDGGEAPARLDRCAPDSLRAAAAKGREADVPAHAWFDQVAAWCEAGER</sequence>
<dbReference type="OrthoDB" id="9810135at2"/>
<keyword evidence="8" id="KW-1185">Reference proteome</keyword>
<dbReference type="InterPro" id="IPR000212">
    <property type="entry name" value="DNA_helicase_UvrD/REP"/>
</dbReference>
<evidence type="ECO:0000256" key="5">
    <source>
        <dbReference type="PROSITE-ProRule" id="PRU00560"/>
    </source>
</evidence>
<name>A0A2P6AQH8_9GAMM</name>
<dbReference type="PANTHER" id="PTHR11070:SF23">
    <property type="entry name" value="RECBCD ENZYME SUBUNIT RECB"/>
    <property type="match status" value="1"/>
</dbReference>
<evidence type="ECO:0000256" key="2">
    <source>
        <dbReference type="ARBA" id="ARBA00022801"/>
    </source>
</evidence>
<feature type="non-terminal residue" evidence="7">
    <location>
        <position position="344"/>
    </location>
</feature>
<protein>
    <submittedName>
        <fullName evidence="7">Exodeoxyribonuclease V subunit beta</fullName>
    </submittedName>
</protein>
<dbReference type="SUPFAM" id="SSF52540">
    <property type="entry name" value="P-loop containing nucleoside triphosphate hydrolases"/>
    <property type="match status" value="1"/>
</dbReference>
<evidence type="ECO:0000313" key="8">
    <source>
        <dbReference type="Proteomes" id="UP000243900"/>
    </source>
</evidence>
<dbReference type="EMBL" id="PTQZ01000299">
    <property type="protein sequence ID" value="PQA31361.1"/>
    <property type="molecule type" value="Genomic_DNA"/>
</dbReference>
<dbReference type="Gene3D" id="1.10.3170.10">
    <property type="entry name" value="Recbcd, chain B, domain 2"/>
    <property type="match status" value="1"/>
</dbReference>
<dbReference type="GO" id="GO:0043138">
    <property type="term" value="F:3'-5' DNA helicase activity"/>
    <property type="evidence" value="ECO:0007669"/>
    <property type="project" value="TreeGrafter"/>
</dbReference>
<comment type="caution">
    <text evidence="7">The sequence shown here is derived from an EMBL/GenBank/DDBJ whole genome shotgun (WGS) entry which is preliminary data.</text>
</comment>
<dbReference type="GO" id="GO:0005524">
    <property type="term" value="F:ATP binding"/>
    <property type="evidence" value="ECO:0007669"/>
    <property type="project" value="UniProtKB-UniRule"/>
</dbReference>
<dbReference type="InterPro" id="IPR014016">
    <property type="entry name" value="UvrD-like_ATP-bd"/>
</dbReference>
<dbReference type="GO" id="GO:0009338">
    <property type="term" value="C:exodeoxyribonuclease V complex"/>
    <property type="evidence" value="ECO:0007669"/>
    <property type="project" value="TreeGrafter"/>
</dbReference>
<evidence type="ECO:0000313" key="7">
    <source>
        <dbReference type="EMBL" id="PQA31361.1"/>
    </source>
</evidence>
<dbReference type="Proteomes" id="UP000243900">
    <property type="component" value="Unassembled WGS sequence"/>
</dbReference>
<proteinExistence type="predicted"/>
<keyword evidence="4 5" id="KW-0067">ATP-binding</keyword>
<dbReference type="PANTHER" id="PTHR11070">
    <property type="entry name" value="UVRD / RECB / PCRA DNA HELICASE FAMILY MEMBER"/>
    <property type="match status" value="1"/>
</dbReference>
<evidence type="ECO:0000256" key="4">
    <source>
        <dbReference type="ARBA" id="ARBA00022840"/>
    </source>
</evidence>
<gene>
    <name evidence="7" type="ORF">C5O18_09310</name>
</gene>
<dbReference type="GO" id="GO:0005829">
    <property type="term" value="C:cytosol"/>
    <property type="evidence" value="ECO:0007669"/>
    <property type="project" value="TreeGrafter"/>
</dbReference>
<keyword evidence="1 5" id="KW-0547">Nucleotide-binding</keyword>
<dbReference type="GO" id="GO:0003677">
    <property type="term" value="F:DNA binding"/>
    <property type="evidence" value="ECO:0007669"/>
    <property type="project" value="InterPro"/>
</dbReference>
<feature type="binding site" evidence="5">
    <location>
        <begin position="22"/>
        <end position="29"/>
    </location>
    <ligand>
        <name>ATP</name>
        <dbReference type="ChEBI" id="CHEBI:30616"/>
    </ligand>
</feature>
<dbReference type="Gene3D" id="3.40.50.300">
    <property type="entry name" value="P-loop containing nucleotide triphosphate hydrolases"/>
    <property type="match status" value="1"/>
</dbReference>
<accession>A0A2P6AQH8</accession>
<dbReference type="PROSITE" id="PS51198">
    <property type="entry name" value="UVRD_HELICASE_ATP_BIND"/>
    <property type="match status" value="1"/>
</dbReference>
<organism evidence="7 8">
    <name type="scientific">Amnimonas aquatica</name>
    <dbReference type="NCBI Taxonomy" id="2094561"/>
    <lineage>
        <taxon>Bacteria</taxon>
        <taxon>Pseudomonadati</taxon>
        <taxon>Pseudomonadota</taxon>
        <taxon>Gammaproteobacteria</taxon>
        <taxon>Moraxellales</taxon>
        <taxon>Moraxellaceae</taxon>
        <taxon>Amnimonas</taxon>
    </lineage>
</organism>